<organism evidence="5 6">
    <name type="scientific">Streptantibioticus parmotrematis</name>
    <dbReference type="NCBI Taxonomy" id="2873249"/>
    <lineage>
        <taxon>Bacteria</taxon>
        <taxon>Bacillati</taxon>
        <taxon>Actinomycetota</taxon>
        <taxon>Actinomycetes</taxon>
        <taxon>Kitasatosporales</taxon>
        <taxon>Streptomycetaceae</taxon>
        <taxon>Streptantibioticus</taxon>
    </lineage>
</organism>
<dbReference type="PANTHER" id="PTHR45527">
    <property type="entry name" value="NONRIBOSOMAL PEPTIDE SYNTHETASE"/>
    <property type="match status" value="1"/>
</dbReference>
<dbReference type="Proteomes" id="UP001198565">
    <property type="component" value="Unassembled WGS sequence"/>
</dbReference>
<comment type="caution">
    <text evidence="5">The sequence shown here is derived from an EMBL/GenBank/DDBJ whole genome shotgun (WGS) entry which is preliminary data.</text>
</comment>
<dbReference type="Pfam" id="PF00550">
    <property type="entry name" value="PP-binding"/>
    <property type="match status" value="1"/>
</dbReference>
<evidence type="ECO:0000313" key="6">
    <source>
        <dbReference type="Proteomes" id="UP001198565"/>
    </source>
</evidence>
<dbReference type="InterPro" id="IPR029058">
    <property type="entry name" value="AB_hydrolase_fold"/>
</dbReference>
<evidence type="ECO:0000256" key="2">
    <source>
        <dbReference type="ARBA" id="ARBA00022553"/>
    </source>
</evidence>
<dbReference type="InterPro" id="IPR036736">
    <property type="entry name" value="ACP-like_sf"/>
</dbReference>
<feature type="region of interest" description="Disordered" evidence="3">
    <location>
        <begin position="69"/>
        <end position="106"/>
    </location>
</feature>
<protein>
    <submittedName>
        <fullName evidence="5">Acyl carrier protein</fullName>
    </submittedName>
</protein>
<keyword evidence="1" id="KW-0596">Phosphopantetheine</keyword>
<name>A0ABS7QNH5_9ACTN</name>
<evidence type="ECO:0000256" key="3">
    <source>
        <dbReference type="SAM" id="MobiDB-lite"/>
    </source>
</evidence>
<accession>A0ABS7QNH5</accession>
<evidence type="ECO:0000313" key="5">
    <source>
        <dbReference type="EMBL" id="MBY8884723.1"/>
    </source>
</evidence>
<dbReference type="PROSITE" id="PS50075">
    <property type="entry name" value="CARRIER"/>
    <property type="match status" value="1"/>
</dbReference>
<proteinExistence type="predicted"/>
<keyword evidence="2" id="KW-0597">Phosphoprotein</keyword>
<gene>
    <name evidence="5" type="ORF">K7472_07675</name>
</gene>
<dbReference type="RefSeq" id="WP_222975417.1">
    <property type="nucleotide sequence ID" value="NZ_JAINVZ010000004.1"/>
</dbReference>
<sequence length="106" mass="11761">MTEPVEDVRRIWSTVLATEVQDVDVNFFDAGGHSLLVMVLQEHLEELFGREISIEDLFEAPTIRAQAHLLTGSSDPKQERDSGFGAHSRSRLIGRGNGRAAAEDRT</sequence>
<evidence type="ECO:0000259" key="4">
    <source>
        <dbReference type="PROSITE" id="PS50075"/>
    </source>
</evidence>
<dbReference type="EMBL" id="JAINVZ010000004">
    <property type="protein sequence ID" value="MBY8884723.1"/>
    <property type="molecule type" value="Genomic_DNA"/>
</dbReference>
<keyword evidence="6" id="KW-1185">Reference proteome</keyword>
<feature type="domain" description="Carrier" evidence="4">
    <location>
        <begin position="1"/>
        <end position="74"/>
    </location>
</feature>
<dbReference type="SMART" id="SM00823">
    <property type="entry name" value="PKS_PP"/>
    <property type="match status" value="1"/>
</dbReference>
<dbReference type="SUPFAM" id="SSF47336">
    <property type="entry name" value="ACP-like"/>
    <property type="match status" value="1"/>
</dbReference>
<dbReference type="Gene3D" id="3.40.50.1820">
    <property type="entry name" value="alpha/beta hydrolase"/>
    <property type="match status" value="1"/>
</dbReference>
<dbReference type="InterPro" id="IPR020806">
    <property type="entry name" value="PKS_PP-bd"/>
</dbReference>
<evidence type="ECO:0000256" key="1">
    <source>
        <dbReference type="ARBA" id="ARBA00022450"/>
    </source>
</evidence>
<dbReference type="InterPro" id="IPR009081">
    <property type="entry name" value="PP-bd_ACP"/>
</dbReference>
<dbReference type="PANTHER" id="PTHR45527:SF1">
    <property type="entry name" value="FATTY ACID SYNTHASE"/>
    <property type="match status" value="1"/>
</dbReference>
<reference evidence="5 6" key="1">
    <citation type="submission" date="2021-08" db="EMBL/GenBank/DDBJ databases">
        <title>Streptomyces sp. PTM05 isolated from lichen.</title>
        <authorList>
            <person name="Somphong A."/>
            <person name="Phongsopitanun W."/>
            <person name="Tanasupawat S."/>
        </authorList>
    </citation>
    <scope>NUCLEOTIDE SEQUENCE [LARGE SCALE GENOMIC DNA]</scope>
    <source>
        <strain evidence="5 6">Ptm05</strain>
    </source>
</reference>